<dbReference type="Pfam" id="PF25675">
    <property type="entry name" value="Phage_nozzle"/>
    <property type="match status" value="2"/>
</dbReference>
<dbReference type="RefSeq" id="WP_319078511.1">
    <property type="nucleotide sequence ID" value="NZ_JAMYEC010000002.1"/>
</dbReference>
<sequence>MSLVTRSLPSLHGGVSQQSPLVRSPDQLESLTNGWPSIATGLTKRAPSEVVARLMPTAPENAHVHTINRDTTEQYVVIVADGQIKVFDTLTGQEKPVTAPGGWAYLSTVEDYGTDISAFSVADYTFITNRRMKCAMGALGADTQADPAEQIWLNRRIGTDANGDPYAPGSTYTYPPNPTAGVITGTVQRFDKLPPVNQGDTPPPEGAIYRVQGDETGGFMSYYVVRRGGVWEECVKPGLVNAIDYKTMPHALVREADGSFVFAPFSWAPRRVGDTDINPNPGFIGRPIRKVFFYQNRLAFLYDENCILSCVGDFGNFWRMSQTDYLESDVLDAGATSTKVSPLLDATTHNDGILLTSDQTQFSLSHGELGLNASSLAIRPTTNYTVNTVAGLASLGSEIYFAVENSGFAKVMEYTRLAGADTTSASDVTAHCDRYIPAGVHALIPADDLSALFILTNGAPSKVYCYNFYWASSDEKLQSAWHEWDFGPGARIVSGAYLKGTLYLTVQRNDGLWLERVNLTAGSRPVQATHQIHLDRRATVTGTYQATPNTTQFILPYRPVKARFQMVRGNAFAGRPETLIDPSTYIWITDNIVEVPASEIAGPVVVGEGYEFAFEFSTQYMRTQRGEAITTGRTTLRTFTLNFVDTAYFKTSVAPYGVNPNVEEILPSKLSQFTGKTLGAASFRLNTPAYATGSHRFQVYGQNTATRIRIVNDTYAASTFVAAEWEANYYNRSRT</sequence>
<organism evidence="2 3">
    <name type="scientific">Brevundimonas vesicularis</name>
    <name type="common">Pseudomonas vesicularis</name>
    <dbReference type="NCBI Taxonomy" id="41276"/>
    <lineage>
        <taxon>Bacteria</taxon>
        <taxon>Pseudomonadati</taxon>
        <taxon>Pseudomonadota</taxon>
        <taxon>Alphaproteobacteria</taxon>
        <taxon>Caulobacterales</taxon>
        <taxon>Caulobacteraceae</taxon>
        <taxon>Brevundimonas</taxon>
    </lineage>
</organism>
<reference evidence="2 3" key="1">
    <citation type="journal article" date="2023" name="FEMS Microbes">
        <title>Whole genomes of deep-sea sponge-associated bacteria exhibit high novel natural product potential.</title>
        <authorList>
            <person name="Hesketh-Best P.J."/>
            <person name="January G.G."/>
            <person name="Koch M.J."/>
            <person name="Warburton P.J."/>
            <person name="Howell K.L."/>
            <person name="Upton M."/>
        </authorList>
    </citation>
    <scope>NUCLEOTIDE SEQUENCE [LARGE SCALE GENOMIC DNA]</scope>
    <source>
        <strain evidence="2 3">PC206-O</strain>
    </source>
</reference>
<proteinExistence type="predicted"/>
<dbReference type="EMBL" id="JAMYEC010000002">
    <property type="protein sequence ID" value="MDX2334096.1"/>
    <property type="molecule type" value="Genomic_DNA"/>
</dbReference>
<dbReference type="Proteomes" id="UP001272940">
    <property type="component" value="Unassembled WGS sequence"/>
</dbReference>
<feature type="compositionally biased region" description="Polar residues" evidence="1">
    <location>
        <begin position="15"/>
        <end position="28"/>
    </location>
</feature>
<feature type="region of interest" description="Disordered" evidence="1">
    <location>
        <begin position="1"/>
        <end position="28"/>
    </location>
</feature>
<evidence type="ECO:0000313" key="3">
    <source>
        <dbReference type="Proteomes" id="UP001272940"/>
    </source>
</evidence>
<evidence type="ECO:0008006" key="4">
    <source>
        <dbReference type="Google" id="ProtNLM"/>
    </source>
</evidence>
<name>A0ABU4KMB1_BREVE</name>
<protein>
    <recommendedName>
        <fullName evidence="4">Tail tubular protein B</fullName>
    </recommendedName>
</protein>
<keyword evidence="3" id="KW-1185">Reference proteome</keyword>
<dbReference type="InterPro" id="IPR058003">
    <property type="entry name" value="Phage_gp12"/>
</dbReference>
<gene>
    <name evidence="2" type="ORF">NJD11_03980</name>
</gene>
<evidence type="ECO:0000313" key="2">
    <source>
        <dbReference type="EMBL" id="MDX2334096.1"/>
    </source>
</evidence>
<comment type="caution">
    <text evidence="2">The sequence shown here is derived from an EMBL/GenBank/DDBJ whole genome shotgun (WGS) entry which is preliminary data.</text>
</comment>
<accession>A0ABU4KMB1</accession>
<evidence type="ECO:0000256" key="1">
    <source>
        <dbReference type="SAM" id="MobiDB-lite"/>
    </source>
</evidence>